<dbReference type="InterPro" id="IPR010987">
    <property type="entry name" value="Glutathione-S-Trfase_C-like"/>
</dbReference>
<sequence>MKLYAIVGSPNSRKVLAVINHLGLDIEIECLDLFSGEHKQPEYVSLNPNAMVPTLVDGDVSLWESNAIIQYLAENSGINDLYPNELKVRADINRWLCWELAHFNQAFGTLALEAVAKPRFLGVKGDDAVINWAKQNLVRFSEVLERHLEGRKFMVGNAITLADYAIVHVEFFKESLPFDWDSYPNINDYFARMRDEQHWAATAPSKIEDIGRATQG</sequence>
<dbReference type="PROSITE" id="PS50404">
    <property type="entry name" value="GST_NTER"/>
    <property type="match status" value="1"/>
</dbReference>
<evidence type="ECO:0000256" key="4">
    <source>
        <dbReference type="RuleBase" id="RU003494"/>
    </source>
</evidence>
<dbReference type="Gene3D" id="1.20.1050.10">
    <property type="match status" value="1"/>
</dbReference>
<dbReference type="FunFam" id="3.40.30.10:FF:000039">
    <property type="entry name" value="Glutathione S-transferase domain"/>
    <property type="match status" value="1"/>
</dbReference>
<dbReference type="InterPro" id="IPR036249">
    <property type="entry name" value="Thioredoxin-like_sf"/>
</dbReference>
<dbReference type="RefSeq" id="WP_045985976.1">
    <property type="nucleotide sequence ID" value="NZ_CP063052.1"/>
</dbReference>
<evidence type="ECO:0000256" key="1">
    <source>
        <dbReference type="ARBA" id="ARBA00007409"/>
    </source>
</evidence>
<dbReference type="SUPFAM" id="SSF52833">
    <property type="entry name" value="Thioredoxin-like"/>
    <property type="match status" value="1"/>
</dbReference>
<comment type="caution">
    <text evidence="5">The sequence shown here is derived from an EMBL/GenBank/DDBJ whole genome shotgun (WGS) entry which is preliminary data.</text>
</comment>
<dbReference type="AlphaFoldDB" id="A0A837G7J0"/>
<dbReference type="Pfam" id="PF02798">
    <property type="entry name" value="GST_N"/>
    <property type="match status" value="1"/>
</dbReference>
<dbReference type="SUPFAM" id="SSF47616">
    <property type="entry name" value="GST C-terminal domain-like"/>
    <property type="match status" value="1"/>
</dbReference>
<dbReference type="Pfam" id="PF00043">
    <property type="entry name" value="GST_C"/>
    <property type="match status" value="1"/>
</dbReference>
<dbReference type="SFLD" id="SFLDG00358">
    <property type="entry name" value="Main_(cytGST)"/>
    <property type="match status" value="1"/>
</dbReference>
<dbReference type="Gene3D" id="3.40.30.10">
    <property type="entry name" value="Glutaredoxin"/>
    <property type="match status" value="1"/>
</dbReference>
<accession>A0A837G7J0</accession>
<gene>
    <name evidence="5" type="ORF">TW71_11435</name>
</gene>
<dbReference type="PANTHER" id="PTHR43969">
    <property type="entry name" value="GLUTATHIONE S TRANSFERASE D10, ISOFORM A-RELATED"/>
    <property type="match status" value="1"/>
</dbReference>
<evidence type="ECO:0000313" key="5">
    <source>
        <dbReference type="EMBL" id="KJY72778.1"/>
    </source>
</evidence>
<evidence type="ECO:0000256" key="3">
    <source>
        <dbReference type="ARBA" id="ARBA00022679"/>
    </source>
</evidence>
<reference evidence="5" key="1">
    <citation type="journal article" date="2015" name="BMC Genomics">
        <title>Genome mining reveals unlocked bioactive potential of marine Gram-negative bacteria.</title>
        <authorList>
            <person name="Machado H."/>
            <person name="Sonnenschein E.C."/>
            <person name="Melchiorsen J."/>
            <person name="Gram L."/>
        </authorList>
    </citation>
    <scope>NUCLEOTIDE SEQUENCE</scope>
    <source>
        <strain evidence="5">S2052</strain>
    </source>
</reference>
<name>A0A837G7J0_9VIBR</name>
<comment type="subunit">
    <text evidence="2">Homodimer.</text>
</comment>
<dbReference type="InterPro" id="IPR036282">
    <property type="entry name" value="Glutathione-S-Trfase_C_sf"/>
</dbReference>
<dbReference type="SFLD" id="SFLDS00019">
    <property type="entry name" value="Glutathione_Transferase_(cytos"/>
    <property type="match status" value="1"/>
</dbReference>
<comment type="similarity">
    <text evidence="1 4">Belongs to the GST superfamily.</text>
</comment>
<dbReference type="PANTHER" id="PTHR43969:SF9">
    <property type="entry name" value="GLUTATHIONE S TRANSFERASE D10, ISOFORM A-RELATED"/>
    <property type="match status" value="1"/>
</dbReference>
<organism evidence="5">
    <name type="scientific">Vibrio coralliilyticus</name>
    <dbReference type="NCBI Taxonomy" id="190893"/>
    <lineage>
        <taxon>Bacteria</taxon>
        <taxon>Pseudomonadati</taxon>
        <taxon>Pseudomonadota</taxon>
        <taxon>Gammaproteobacteria</taxon>
        <taxon>Vibrionales</taxon>
        <taxon>Vibrionaceae</taxon>
        <taxon>Vibrio</taxon>
    </lineage>
</organism>
<keyword evidence="3 5" id="KW-0808">Transferase</keyword>
<dbReference type="InterPro" id="IPR004046">
    <property type="entry name" value="GST_C"/>
</dbReference>
<proteinExistence type="inferred from homology"/>
<dbReference type="GO" id="GO:0004364">
    <property type="term" value="F:glutathione transferase activity"/>
    <property type="evidence" value="ECO:0007669"/>
    <property type="project" value="TreeGrafter"/>
</dbReference>
<dbReference type="EMBL" id="JXXR01000012">
    <property type="protein sequence ID" value="KJY72778.1"/>
    <property type="molecule type" value="Genomic_DNA"/>
</dbReference>
<dbReference type="InterPro" id="IPR004045">
    <property type="entry name" value="Glutathione_S-Trfase_N"/>
</dbReference>
<dbReference type="GO" id="GO:0006749">
    <property type="term" value="P:glutathione metabolic process"/>
    <property type="evidence" value="ECO:0007669"/>
    <property type="project" value="TreeGrafter"/>
</dbReference>
<dbReference type="PROSITE" id="PS50405">
    <property type="entry name" value="GST_CTER"/>
    <property type="match status" value="1"/>
</dbReference>
<dbReference type="InterPro" id="IPR040079">
    <property type="entry name" value="Glutathione_S-Trfase"/>
</dbReference>
<dbReference type="SFLD" id="SFLDG01150">
    <property type="entry name" value="Main.1:_Beta-like"/>
    <property type="match status" value="1"/>
</dbReference>
<evidence type="ECO:0000256" key="2">
    <source>
        <dbReference type="ARBA" id="ARBA00011738"/>
    </source>
</evidence>
<protein>
    <submittedName>
        <fullName evidence="5">Glutathione S-transferase</fullName>
    </submittedName>
</protein>